<feature type="region of interest" description="Disordered" evidence="1">
    <location>
        <begin position="87"/>
        <end position="116"/>
    </location>
</feature>
<dbReference type="PANTHER" id="PTHR47597:SF1">
    <property type="entry name" value="IS A MEMBER OF THE PF|00364 BIOTIN-REQUIRING ENZYMES FAMILY-RELATED"/>
    <property type="match status" value="1"/>
</dbReference>
<dbReference type="InterPro" id="IPR053217">
    <property type="entry name" value="ACC_Biotin_Carrier"/>
</dbReference>
<keyword evidence="4" id="KW-1185">Reference proteome</keyword>
<evidence type="ECO:0000313" key="3">
    <source>
        <dbReference type="EMBL" id="CAE5960046.1"/>
    </source>
</evidence>
<feature type="region of interest" description="Disordered" evidence="1">
    <location>
        <begin position="1"/>
        <end position="56"/>
    </location>
</feature>
<dbReference type="Gene3D" id="2.40.50.100">
    <property type="match status" value="1"/>
</dbReference>
<dbReference type="CDD" id="cd06850">
    <property type="entry name" value="biotinyl_domain"/>
    <property type="match status" value="1"/>
</dbReference>
<gene>
    <name evidence="3" type="ORF">AARE701A_LOCUS3510</name>
</gene>
<dbReference type="AlphaFoldDB" id="A0A8S1ZNX5"/>
<sequence length="380" mass="40608">MSSSQQLSHSAGEVTGQVQLKKEEYLNNVSHAMNQNADHHTHSQSQLHSEHDQNNPSLISQASSVIQQTGGQVKNMAQGAADAVKNTLGMSPATNSPSSPAGTTRSSKPGSLRAPKVRISATSFSRLRCGNLLIPNNQRLFIDQSPMKYLSLRTTLRSVKAIQLSTVPPAETQAIADVEDSEETKPTVVNTQLIPKSSEVEALISEITDSTSIAEFELKLGGFRLYVARKLADQSSPPPQQIPPVVAASATPEGVHTNGSATSSSLAITKASPSSADRPQTLANKAADQGLVILQSPTVGYFRRSKTIKGKRTPTICKEKDIVKEGQVLCYIEQLGGQIPVESDVSGEIVKILREDGEPVGYNDALITVLPSFPGIKKLQ</sequence>
<dbReference type="Pfam" id="PF00364">
    <property type="entry name" value="Biotin_lipoyl"/>
    <property type="match status" value="1"/>
</dbReference>
<dbReference type="InterPro" id="IPR000089">
    <property type="entry name" value="Biotin_lipoyl"/>
</dbReference>
<protein>
    <recommendedName>
        <fullName evidence="2">Lipoyl-binding domain-containing protein</fullName>
    </recommendedName>
</protein>
<feature type="region of interest" description="Disordered" evidence="1">
    <location>
        <begin position="233"/>
        <end position="279"/>
    </location>
</feature>
<feature type="domain" description="Lipoyl-binding" evidence="2">
    <location>
        <begin position="310"/>
        <end position="368"/>
    </location>
</feature>
<dbReference type="InterPro" id="IPR011053">
    <property type="entry name" value="Single_hybrid_motif"/>
</dbReference>
<feature type="compositionally biased region" description="Polar residues" evidence="1">
    <location>
        <begin position="88"/>
        <end position="109"/>
    </location>
</feature>
<name>A0A8S1ZNX5_ARAAE</name>
<evidence type="ECO:0000313" key="4">
    <source>
        <dbReference type="Proteomes" id="UP000682877"/>
    </source>
</evidence>
<dbReference type="PANTHER" id="PTHR47597">
    <property type="entry name" value="IS A MEMBER OF THE PF|00364 BIOTIN-REQUIRING ENZYMES FAMILY-RELATED"/>
    <property type="match status" value="1"/>
</dbReference>
<reference evidence="3" key="1">
    <citation type="submission" date="2021-01" db="EMBL/GenBank/DDBJ databases">
        <authorList>
            <person name="Bezrukov I."/>
        </authorList>
    </citation>
    <scope>NUCLEOTIDE SEQUENCE</scope>
</reference>
<dbReference type="FunFam" id="2.40.50.100:FF:000059">
    <property type="entry name" value="Biotin/lipoyl attachment domain-containing protein"/>
    <property type="match status" value="1"/>
</dbReference>
<accession>A0A8S1ZNX5</accession>
<evidence type="ECO:0000256" key="1">
    <source>
        <dbReference type="SAM" id="MobiDB-lite"/>
    </source>
</evidence>
<feature type="compositionally biased region" description="Polar residues" evidence="1">
    <location>
        <begin position="27"/>
        <end position="36"/>
    </location>
</feature>
<organism evidence="3 4">
    <name type="scientific">Arabidopsis arenosa</name>
    <name type="common">Sand rock-cress</name>
    <name type="synonym">Cardaminopsis arenosa</name>
    <dbReference type="NCBI Taxonomy" id="38785"/>
    <lineage>
        <taxon>Eukaryota</taxon>
        <taxon>Viridiplantae</taxon>
        <taxon>Streptophyta</taxon>
        <taxon>Embryophyta</taxon>
        <taxon>Tracheophyta</taxon>
        <taxon>Spermatophyta</taxon>
        <taxon>Magnoliopsida</taxon>
        <taxon>eudicotyledons</taxon>
        <taxon>Gunneridae</taxon>
        <taxon>Pentapetalae</taxon>
        <taxon>rosids</taxon>
        <taxon>malvids</taxon>
        <taxon>Brassicales</taxon>
        <taxon>Brassicaceae</taxon>
        <taxon>Camelineae</taxon>
        <taxon>Arabidopsis</taxon>
    </lineage>
</organism>
<evidence type="ECO:0000259" key="2">
    <source>
        <dbReference type="Pfam" id="PF00364"/>
    </source>
</evidence>
<dbReference type="EMBL" id="LR999451">
    <property type="protein sequence ID" value="CAE5960046.1"/>
    <property type="molecule type" value="Genomic_DNA"/>
</dbReference>
<dbReference type="Proteomes" id="UP000682877">
    <property type="component" value="Chromosome 1"/>
</dbReference>
<feature type="compositionally biased region" description="Polar residues" evidence="1">
    <location>
        <begin position="257"/>
        <end position="279"/>
    </location>
</feature>
<proteinExistence type="predicted"/>
<dbReference type="SUPFAM" id="SSF51230">
    <property type="entry name" value="Single hybrid motif"/>
    <property type="match status" value="1"/>
</dbReference>